<name>A0A2R5HDG5_9LACT</name>
<sequence length="179" mass="20127">MKKKISLYLIIMLIAMLLVVVGTMTFLHFQNQPQNTVNLKVLDSRAFQNDRIRYDQAKQTATTEHETIKLTSEEILTASNGEQSLVLYFDFTNKSKEKIDLEGFADSYLLVSQPGKAYDRSLSIDTTKLKDVSVNPGKTYPAQITASGLLGQAKGNFRFSIFSQKWESDDAGLTIKIPH</sequence>
<comment type="caution">
    <text evidence="4">The sequence shown here is derived from an EMBL/GenBank/DDBJ whole genome shotgun (WGS) entry which is preliminary data.</text>
</comment>
<dbReference type="EMBL" id="BFFO01000001">
    <property type="protein sequence ID" value="GBG96062.1"/>
    <property type="molecule type" value="Genomic_DNA"/>
</dbReference>
<feature type="transmembrane region" description="Helical" evidence="2">
    <location>
        <begin position="7"/>
        <end position="29"/>
    </location>
</feature>
<gene>
    <name evidence="4" type="ORF">NtB2_00165</name>
</gene>
<dbReference type="InterPro" id="IPR031989">
    <property type="entry name" value="DUF5067"/>
</dbReference>
<dbReference type="RefSeq" id="WP_109245050.1">
    <property type="nucleotide sequence ID" value="NZ_BFFO01000001.1"/>
</dbReference>
<keyword evidence="2" id="KW-1133">Transmembrane helix</keyword>
<dbReference type="AlphaFoldDB" id="A0A2R5HDG5"/>
<dbReference type="Pfam" id="PF16729">
    <property type="entry name" value="DUF5067"/>
    <property type="match status" value="1"/>
</dbReference>
<keyword evidence="5" id="KW-1185">Reference proteome</keyword>
<proteinExistence type="predicted"/>
<protein>
    <recommendedName>
        <fullName evidence="3">DUF5067 domain-containing protein</fullName>
    </recommendedName>
</protein>
<dbReference type="Proteomes" id="UP000245021">
    <property type="component" value="Unassembled WGS sequence"/>
</dbReference>
<keyword evidence="2" id="KW-0472">Membrane</keyword>
<reference evidence="4 5" key="1">
    <citation type="journal article" date="2018" name="Genome Announc.">
        <title>Draft Genome Sequence of Lactococcus sp. Strain NtB2 (JCM 32569), Isolated from the Gut of the Higher Termite Nasutitermes takasagoensis.</title>
        <authorList>
            <person name="Noda S."/>
            <person name="Aihara C."/>
            <person name="Yuki M."/>
            <person name="Ohkuma M."/>
        </authorList>
    </citation>
    <scope>NUCLEOTIDE SEQUENCE [LARGE SCALE GENOMIC DNA]</scope>
    <source>
        <strain evidence="4 5">NtB2</strain>
    </source>
</reference>
<organism evidence="4 5">
    <name type="scientific">Lactococcus termiticola</name>
    <dbReference type="NCBI Taxonomy" id="2169526"/>
    <lineage>
        <taxon>Bacteria</taxon>
        <taxon>Bacillati</taxon>
        <taxon>Bacillota</taxon>
        <taxon>Bacilli</taxon>
        <taxon>Lactobacillales</taxon>
        <taxon>Streptococcaceae</taxon>
        <taxon>Lactococcus</taxon>
    </lineage>
</organism>
<keyword evidence="2" id="KW-0812">Transmembrane</keyword>
<evidence type="ECO:0000313" key="4">
    <source>
        <dbReference type="EMBL" id="GBG96062.1"/>
    </source>
</evidence>
<evidence type="ECO:0000259" key="3">
    <source>
        <dbReference type="Pfam" id="PF16729"/>
    </source>
</evidence>
<dbReference type="InterPro" id="IPR029050">
    <property type="entry name" value="Immunoprotect_excell_Ig-like"/>
</dbReference>
<evidence type="ECO:0000313" key="5">
    <source>
        <dbReference type="Proteomes" id="UP000245021"/>
    </source>
</evidence>
<evidence type="ECO:0000256" key="1">
    <source>
        <dbReference type="ARBA" id="ARBA00022729"/>
    </source>
</evidence>
<accession>A0A2R5HDG5</accession>
<dbReference type="Gene3D" id="2.60.40.1240">
    <property type="match status" value="1"/>
</dbReference>
<keyword evidence="1" id="KW-0732">Signal</keyword>
<evidence type="ECO:0000256" key="2">
    <source>
        <dbReference type="SAM" id="Phobius"/>
    </source>
</evidence>
<feature type="domain" description="DUF5067" evidence="3">
    <location>
        <begin position="53"/>
        <end position="139"/>
    </location>
</feature>